<sequence length="40" mass="4793">MIKHWAMKCHHRFWVHKTANVSNKVLKAVQPKMKEALHDI</sequence>
<organism evidence="1 2">
    <name type="scientific">Candidatus Enterovibrio escicola</name>
    <dbReference type="NCBI Taxonomy" id="1927127"/>
    <lineage>
        <taxon>Bacteria</taxon>
        <taxon>Pseudomonadati</taxon>
        <taxon>Pseudomonadota</taxon>
        <taxon>Gammaproteobacteria</taxon>
        <taxon>Vibrionales</taxon>
        <taxon>Vibrionaceae</taxon>
        <taxon>Enterovibrio</taxon>
    </lineage>
</organism>
<reference evidence="2" key="1">
    <citation type="submission" date="2017-04" db="EMBL/GenBank/DDBJ databases">
        <title>Genome evolution of the luminous symbionts of deep sea anglerfish.</title>
        <authorList>
            <person name="Hendry T.A."/>
        </authorList>
    </citation>
    <scope>NUCLEOTIDE SEQUENCE [LARGE SCALE GENOMIC DNA]</scope>
</reference>
<protein>
    <submittedName>
        <fullName evidence="1">Mobile element protein</fullName>
    </submittedName>
</protein>
<proteinExistence type="predicted"/>
<dbReference type="Proteomes" id="UP000219020">
    <property type="component" value="Unassembled WGS sequence"/>
</dbReference>
<keyword evidence="2" id="KW-1185">Reference proteome</keyword>
<gene>
    <name evidence="1" type="ORF">BTN49_2706</name>
</gene>
<name>A0A2A5T0K7_9GAMM</name>
<evidence type="ECO:0000313" key="2">
    <source>
        <dbReference type="Proteomes" id="UP000219020"/>
    </source>
</evidence>
<accession>A0A2A5T0K7</accession>
<comment type="caution">
    <text evidence="1">The sequence shown here is derived from an EMBL/GenBank/DDBJ whole genome shotgun (WGS) entry which is preliminary data.</text>
</comment>
<dbReference type="EMBL" id="NBYY01000031">
    <property type="protein sequence ID" value="PCS21694.1"/>
    <property type="molecule type" value="Genomic_DNA"/>
</dbReference>
<evidence type="ECO:0000313" key="1">
    <source>
        <dbReference type="EMBL" id="PCS21694.1"/>
    </source>
</evidence>
<dbReference type="AlphaFoldDB" id="A0A2A5T0K7"/>